<dbReference type="SUPFAM" id="SSF55729">
    <property type="entry name" value="Acyl-CoA N-acyltransferases (Nat)"/>
    <property type="match status" value="1"/>
</dbReference>
<comment type="catalytic activity">
    <reaction evidence="4">
        <text>N-terminal L-lysyl-[protein] + L-leucyl-tRNA(Leu) = N-terminal L-leucyl-L-lysyl-[protein] + tRNA(Leu) + H(+)</text>
        <dbReference type="Rhea" id="RHEA:12340"/>
        <dbReference type="Rhea" id="RHEA-COMP:9613"/>
        <dbReference type="Rhea" id="RHEA-COMP:9622"/>
        <dbReference type="Rhea" id="RHEA-COMP:12670"/>
        <dbReference type="Rhea" id="RHEA-COMP:12671"/>
        <dbReference type="ChEBI" id="CHEBI:15378"/>
        <dbReference type="ChEBI" id="CHEBI:65249"/>
        <dbReference type="ChEBI" id="CHEBI:78442"/>
        <dbReference type="ChEBI" id="CHEBI:78494"/>
        <dbReference type="ChEBI" id="CHEBI:133043"/>
        <dbReference type="EC" id="2.3.2.6"/>
    </reaction>
</comment>
<comment type="similarity">
    <text evidence="4">Belongs to the L/F-transferase family.</text>
</comment>
<evidence type="ECO:0000256" key="2">
    <source>
        <dbReference type="ARBA" id="ARBA00022679"/>
    </source>
</evidence>
<reference evidence="5 6" key="1">
    <citation type="journal article" date="2023" name="Environ Microbiome">
        <title>A coral-associated actinobacterium mitigates coral bleaching under heat stress.</title>
        <authorList>
            <person name="Li J."/>
            <person name="Zou Y."/>
            <person name="Li Q."/>
            <person name="Zhang J."/>
            <person name="Bourne D.G."/>
            <person name="Lyu Y."/>
            <person name="Liu C."/>
            <person name="Zhang S."/>
        </authorList>
    </citation>
    <scope>NUCLEOTIDE SEQUENCE [LARGE SCALE GENOMIC DNA]</scope>
    <source>
        <strain evidence="5 6">SCSIO 13291</strain>
    </source>
</reference>
<dbReference type="InterPro" id="IPR016181">
    <property type="entry name" value="Acyl_CoA_acyltransferase"/>
</dbReference>
<accession>A0ABZ3C6K3</accession>
<dbReference type="Pfam" id="PF03588">
    <property type="entry name" value="Leu_Phe_trans"/>
    <property type="match status" value="1"/>
</dbReference>
<comment type="catalytic activity">
    <reaction evidence="4">
        <text>L-phenylalanyl-tRNA(Phe) + an N-terminal L-alpha-aminoacyl-[protein] = an N-terminal L-phenylalanyl-L-alpha-aminoacyl-[protein] + tRNA(Phe)</text>
        <dbReference type="Rhea" id="RHEA:43632"/>
        <dbReference type="Rhea" id="RHEA-COMP:9668"/>
        <dbReference type="Rhea" id="RHEA-COMP:9699"/>
        <dbReference type="Rhea" id="RHEA-COMP:10636"/>
        <dbReference type="Rhea" id="RHEA-COMP:10637"/>
        <dbReference type="ChEBI" id="CHEBI:78442"/>
        <dbReference type="ChEBI" id="CHEBI:78531"/>
        <dbReference type="ChEBI" id="CHEBI:78597"/>
        <dbReference type="ChEBI" id="CHEBI:83561"/>
        <dbReference type="EC" id="2.3.2.6"/>
    </reaction>
</comment>
<name>A0ABZ3C6K3_9ACTN</name>
<evidence type="ECO:0000256" key="4">
    <source>
        <dbReference type="HAMAP-Rule" id="MF_00688"/>
    </source>
</evidence>
<dbReference type="PANTHER" id="PTHR30098:SF2">
    <property type="entry name" value="LEUCYL_PHENYLALANYL-TRNA--PROTEIN TRANSFERASE"/>
    <property type="match status" value="1"/>
</dbReference>
<dbReference type="Proteomes" id="UP001434337">
    <property type="component" value="Chromosome"/>
</dbReference>
<dbReference type="GO" id="GO:0008914">
    <property type="term" value="F:leucyl-tRNA--protein transferase activity"/>
    <property type="evidence" value="ECO:0007669"/>
    <property type="project" value="UniProtKB-EC"/>
</dbReference>
<keyword evidence="2 4" id="KW-0808">Transferase</keyword>
<evidence type="ECO:0000256" key="3">
    <source>
        <dbReference type="ARBA" id="ARBA00023315"/>
    </source>
</evidence>
<proteinExistence type="inferred from homology"/>
<dbReference type="EMBL" id="CP115965">
    <property type="protein sequence ID" value="WZW98271.1"/>
    <property type="molecule type" value="Genomic_DNA"/>
</dbReference>
<dbReference type="PANTHER" id="PTHR30098">
    <property type="entry name" value="LEUCYL/PHENYLALANYL-TRNA--PROTEIN TRANSFERASE"/>
    <property type="match status" value="1"/>
</dbReference>
<keyword evidence="1 4" id="KW-0963">Cytoplasm</keyword>
<keyword evidence="6" id="KW-1185">Reference proteome</keyword>
<dbReference type="InterPro" id="IPR042203">
    <property type="entry name" value="Leu/Phe-tRNA_Trfase_C"/>
</dbReference>
<comment type="function">
    <text evidence="4">Functions in the N-end rule pathway of protein degradation where it conjugates Leu, Phe and, less efficiently, Met from aminoacyl-tRNAs to the N-termini of proteins containing an N-terminal arginine or lysine.</text>
</comment>
<comment type="catalytic activity">
    <reaction evidence="4">
        <text>N-terminal L-arginyl-[protein] + L-leucyl-tRNA(Leu) = N-terminal L-leucyl-L-arginyl-[protein] + tRNA(Leu) + H(+)</text>
        <dbReference type="Rhea" id="RHEA:50416"/>
        <dbReference type="Rhea" id="RHEA-COMP:9613"/>
        <dbReference type="Rhea" id="RHEA-COMP:9622"/>
        <dbReference type="Rhea" id="RHEA-COMP:12672"/>
        <dbReference type="Rhea" id="RHEA-COMP:12673"/>
        <dbReference type="ChEBI" id="CHEBI:15378"/>
        <dbReference type="ChEBI" id="CHEBI:64719"/>
        <dbReference type="ChEBI" id="CHEBI:78442"/>
        <dbReference type="ChEBI" id="CHEBI:78494"/>
        <dbReference type="ChEBI" id="CHEBI:133044"/>
        <dbReference type="EC" id="2.3.2.6"/>
    </reaction>
</comment>
<organism evidence="5 6">
    <name type="scientific">Propioniciclava soli</name>
    <dbReference type="NCBI Taxonomy" id="2775081"/>
    <lineage>
        <taxon>Bacteria</taxon>
        <taxon>Bacillati</taxon>
        <taxon>Actinomycetota</taxon>
        <taxon>Actinomycetes</taxon>
        <taxon>Propionibacteriales</taxon>
        <taxon>Propionibacteriaceae</taxon>
        <taxon>Propioniciclava</taxon>
    </lineage>
</organism>
<dbReference type="NCBIfam" id="TIGR00667">
    <property type="entry name" value="aat"/>
    <property type="match status" value="1"/>
</dbReference>
<comment type="subcellular location">
    <subcellularLocation>
        <location evidence="4">Cytoplasm</location>
    </subcellularLocation>
</comment>
<evidence type="ECO:0000313" key="6">
    <source>
        <dbReference type="Proteomes" id="UP001434337"/>
    </source>
</evidence>
<dbReference type="RefSeq" id="WP_232547181.1">
    <property type="nucleotide sequence ID" value="NZ_CP115965.1"/>
</dbReference>
<dbReference type="Gene3D" id="3.40.630.70">
    <property type="entry name" value="Leucyl/phenylalanyl-tRNA-protein transferase, C-terminal domain"/>
    <property type="match status" value="1"/>
</dbReference>
<evidence type="ECO:0000256" key="1">
    <source>
        <dbReference type="ARBA" id="ARBA00022490"/>
    </source>
</evidence>
<gene>
    <name evidence="4 5" type="primary">aat</name>
    <name evidence="5" type="ORF">PCC79_15490</name>
</gene>
<keyword evidence="3 4" id="KW-0012">Acyltransferase</keyword>
<evidence type="ECO:0000313" key="5">
    <source>
        <dbReference type="EMBL" id="WZW98271.1"/>
    </source>
</evidence>
<sequence length="225" mass="24127">MRLSGVFGPWREWPDQDLIALSSEFDADLVAEAYLAGAFPMPLHDAGLPPDAMGWWSPVHRGILPLDDVRVTRSLRQSAKRYSVTVDAAFDEVIARCADPSRPLGWIDEAVVGVYTELHRLGVAHSVEAWTPAGDLAGGLYGVGFGGLFAGESMFHDPVIGRDASKVALLGLCEVLDDGVDGRLLDVQWVTGHLASLGAVEVDRVDYLRLLADALDLPAPAWGAG</sequence>
<dbReference type="EC" id="2.3.2.6" evidence="4"/>
<dbReference type="HAMAP" id="MF_00688">
    <property type="entry name" value="Leu_Phe_trans"/>
    <property type="match status" value="1"/>
</dbReference>
<protein>
    <recommendedName>
        <fullName evidence="4">Leucyl/phenylalanyl-tRNA--protein transferase</fullName>
        <ecNumber evidence="4">2.3.2.6</ecNumber>
    </recommendedName>
    <alternativeName>
        <fullName evidence="4">L/F-transferase</fullName>
    </alternativeName>
    <alternativeName>
        <fullName evidence="4">Leucyltransferase</fullName>
    </alternativeName>
    <alternativeName>
        <fullName evidence="4">Phenyalanyltransferase</fullName>
    </alternativeName>
</protein>
<dbReference type="InterPro" id="IPR004616">
    <property type="entry name" value="Leu/Phe-tRNA_Trfase"/>
</dbReference>